<dbReference type="InterPro" id="IPR041685">
    <property type="entry name" value="AAA_GajA/Old/RecF-like"/>
</dbReference>
<name>A0ABQ2AG79_9BACT</name>
<evidence type="ECO:0000313" key="3">
    <source>
        <dbReference type="Proteomes" id="UP000637774"/>
    </source>
</evidence>
<evidence type="ECO:0000259" key="1">
    <source>
        <dbReference type="Pfam" id="PF13175"/>
    </source>
</evidence>
<organism evidence="2 3">
    <name type="scientific">Hymenobacter frigidus</name>
    <dbReference type="NCBI Taxonomy" id="1524095"/>
    <lineage>
        <taxon>Bacteria</taxon>
        <taxon>Pseudomonadati</taxon>
        <taxon>Bacteroidota</taxon>
        <taxon>Cytophagia</taxon>
        <taxon>Cytophagales</taxon>
        <taxon>Hymenobacteraceae</taxon>
        <taxon>Hymenobacter</taxon>
    </lineage>
</organism>
<dbReference type="Gene3D" id="3.40.50.300">
    <property type="entry name" value="P-loop containing nucleotide triphosphate hydrolases"/>
    <property type="match status" value="1"/>
</dbReference>
<dbReference type="Proteomes" id="UP000637774">
    <property type="component" value="Unassembled WGS sequence"/>
</dbReference>
<dbReference type="Pfam" id="PF13175">
    <property type="entry name" value="AAA_15"/>
    <property type="match status" value="1"/>
</dbReference>
<dbReference type="PANTHER" id="PTHR43581">
    <property type="entry name" value="ATP/GTP PHOSPHATASE"/>
    <property type="match status" value="1"/>
</dbReference>
<dbReference type="EMBL" id="BMGY01000060">
    <property type="protein sequence ID" value="GGH90901.1"/>
    <property type="molecule type" value="Genomic_DNA"/>
</dbReference>
<dbReference type="InterPro" id="IPR027417">
    <property type="entry name" value="P-loop_NTPase"/>
</dbReference>
<dbReference type="PANTHER" id="PTHR43581:SF4">
    <property type="entry name" value="ATP_GTP PHOSPHATASE"/>
    <property type="match status" value="1"/>
</dbReference>
<feature type="domain" description="Endonuclease GajA/Old nuclease/RecF-like AAA" evidence="1">
    <location>
        <begin position="1"/>
        <end position="368"/>
    </location>
</feature>
<comment type="caution">
    <text evidence="2">The sequence shown here is derived from an EMBL/GenBank/DDBJ whole genome shotgun (WGS) entry which is preliminary data.</text>
</comment>
<dbReference type="InterPro" id="IPR051396">
    <property type="entry name" value="Bact_Antivir_Def_Nuclease"/>
</dbReference>
<dbReference type="RefSeq" id="WP_188563658.1">
    <property type="nucleotide sequence ID" value="NZ_BMGY01000060.1"/>
</dbReference>
<gene>
    <name evidence="2" type="ORF">GCM10011495_37800</name>
</gene>
<protein>
    <recommendedName>
        <fullName evidence="1">Endonuclease GajA/Old nuclease/RecF-like AAA domain-containing protein</fullName>
    </recommendedName>
</protein>
<keyword evidence="3" id="KW-1185">Reference proteome</keyword>
<dbReference type="CDD" id="cd00267">
    <property type="entry name" value="ABC_ATPase"/>
    <property type="match status" value="1"/>
</dbReference>
<evidence type="ECO:0000313" key="2">
    <source>
        <dbReference type="EMBL" id="GGH90901.1"/>
    </source>
</evidence>
<sequence length="738" mass="84422">MIIAIHLRHFKCYKGINFIPLSNGENFGSLIGENGTGKSSILEALDFIFNKKTVKDWPVNNEAKSEGSVTGDNAPFIVATFLIKKSDLRKSRADDLIQYNKAVELSNYLWETNLKTKAKGFDEFYEHRKNLKAKFSKEESLFLMIGKRHDVQGIFFGSFQNDLAFIQQTEKHLKYADAELETYFDGFYEYICSHYSYLYIPVETDAHTYTKLETSDMQKLMDKNIHTEISTAISPKTLRQINSELDKFVKDIEKTLGAYEYKGTSKNSLTMPDLISKIIEAYFSIKVLNKKHANSKSVPVYNMSSGEKRKALIDVAYSFLVRNKERDRQIILAVDEPDASLHMSACYRQFSRLYELSDLGHQILITTHWYGFLPIISKGSATSIKKVEENEVKTGFFDLYNYREQLSQEKKRTRGPLPYDISLKSYNDLVQSIIYSLMEEPIHNWIICEGLSEKIYFEQMFRDNVTKNNLKILPVGGFREVKKVYDNLASPMGDSDYDIKGTVYCLIDTDAEIMKADPKIVKGLMFKRLLNDKSETILVDINSAKATPPTEIEDCLNPKIFFKTLAFFKDSDNDIKELLDNYKFVEDAKTSADALDLRKSDSIKLKAFFDKNLGSNKLKFANKYVEICQYSEFANEIELGWVTQIKADIISTTRKQHKEDVKKQVKADLKENASALPAVDNQGKGKAVIKKPIKPQTELITGRIIELLPIQNDEDIDSDEQIDADIIASLESLSTKNI</sequence>
<dbReference type="SUPFAM" id="SSF52540">
    <property type="entry name" value="P-loop containing nucleoside triphosphate hydrolases"/>
    <property type="match status" value="1"/>
</dbReference>
<accession>A0ABQ2AG79</accession>
<reference evidence="3" key="1">
    <citation type="journal article" date="2019" name="Int. J. Syst. Evol. Microbiol.">
        <title>The Global Catalogue of Microorganisms (GCM) 10K type strain sequencing project: providing services to taxonomists for standard genome sequencing and annotation.</title>
        <authorList>
            <consortium name="The Broad Institute Genomics Platform"/>
            <consortium name="The Broad Institute Genome Sequencing Center for Infectious Disease"/>
            <person name="Wu L."/>
            <person name="Ma J."/>
        </authorList>
    </citation>
    <scope>NUCLEOTIDE SEQUENCE [LARGE SCALE GENOMIC DNA]</scope>
    <source>
        <strain evidence="3">CGMCC 1.14966</strain>
    </source>
</reference>
<proteinExistence type="predicted"/>